<proteinExistence type="predicted"/>
<dbReference type="SUPFAM" id="SSF48403">
    <property type="entry name" value="Ankyrin repeat"/>
    <property type="match status" value="1"/>
</dbReference>
<dbReference type="InterPro" id="IPR036770">
    <property type="entry name" value="Ankyrin_rpt-contain_sf"/>
</dbReference>
<reference evidence="1" key="1">
    <citation type="submission" date="2021-02" db="EMBL/GenBank/DDBJ databases">
        <authorList>
            <person name="Nowell W R."/>
        </authorList>
    </citation>
    <scope>NUCLEOTIDE SEQUENCE</scope>
</reference>
<dbReference type="OrthoDB" id="10254686at2759"/>
<comment type="caution">
    <text evidence="1">The sequence shown here is derived from an EMBL/GenBank/DDBJ whole genome shotgun (WGS) entry which is preliminary data.</text>
</comment>
<gene>
    <name evidence="1" type="ORF">GPM918_LOCUS40348</name>
    <name evidence="2" type="ORF">SRO942_LOCUS41283</name>
</gene>
<dbReference type="Proteomes" id="UP000681722">
    <property type="component" value="Unassembled WGS sequence"/>
</dbReference>
<name>A0A815YH80_9BILA</name>
<evidence type="ECO:0000313" key="1">
    <source>
        <dbReference type="EMBL" id="CAF1570230.1"/>
    </source>
</evidence>
<organism evidence="1 3">
    <name type="scientific">Didymodactylos carnosus</name>
    <dbReference type="NCBI Taxonomy" id="1234261"/>
    <lineage>
        <taxon>Eukaryota</taxon>
        <taxon>Metazoa</taxon>
        <taxon>Spiralia</taxon>
        <taxon>Gnathifera</taxon>
        <taxon>Rotifera</taxon>
        <taxon>Eurotatoria</taxon>
        <taxon>Bdelloidea</taxon>
        <taxon>Philodinida</taxon>
        <taxon>Philodinidae</taxon>
        <taxon>Didymodactylos</taxon>
    </lineage>
</organism>
<evidence type="ECO:0000313" key="2">
    <source>
        <dbReference type="EMBL" id="CAF4433385.1"/>
    </source>
</evidence>
<evidence type="ECO:0000313" key="3">
    <source>
        <dbReference type="Proteomes" id="UP000663829"/>
    </source>
</evidence>
<dbReference type="Proteomes" id="UP000663829">
    <property type="component" value="Unassembled WGS sequence"/>
</dbReference>
<keyword evidence="3" id="KW-1185">Reference proteome</keyword>
<dbReference type="EMBL" id="CAJOBC010095544">
    <property type="protein sequence ID" value="CAF4433385.1"/>
    <property type="molecule type" value="Genomic_DNA"/>
</dbReference>
<sequence>MIDLHFYEPINMKELELLCRYGFNVNEKIEKHNNQTPLSIFINKHYSIPMLDILIKNGARFDIQDNIGQTSVHLACQAPEHLFEYVIENAPFHCINIKNQSGSTPLDLVYYVAYDEPSLERMRCLHILLNKNGKLTRYGMREPGLVNSKKYKLFDILTCKEFLLKYRLRDVFDITIRPLTWSIFLFYDVLRSCENSTMITTDNTIILAPIQQNQNSQHISHNSQMIQTIQLRLECYFIALIENGEISIEKLIQNQLYQQDYTSLSSSPISELDKKIILDTQNILMNMTYAQTKLKELRHQTLKLKTMCRIKIKDQIKSYPNDILELNISKLLKLYLTYNNPFIKTNSD</sequence>
<dbReference type="AlphaFoldDB" id="A0A815YH80"/>
<protein>
    <submittedName>
        <fullName evidence="1">Uncharacterized protein</fullName>
    </submittedName>
</protein>
<dbReference type="EMBL" id="CAJNOQ010029719">
    <property type="protein sequence ID" value="CAF1570230.1"/>
    <property type="molecule type" value="Genomic_DNA"/>
</dbReference>
<dbReference type="Gene3D" id="1.25.40.20">
    <property type="entry name" value="Ankyrin repeat-containing domain"/>
    <property type="match status" value="1"/>
</dbReference>
<accession>A0A815YH80</accession>